<organism evidence="1 2">
    <name type="scientific">Ostreococcus lucimarinus (strain CCE9901)</name>
    <dbReference type="NCBI Taxonomy" id="436017"/>
    <lineage>
        <taxon>Eukaryota</taxon>
        <taxon>Viridiplantae</taxon>
        <taxon>Chlorophyta</taxon>
        <taxon>Mamiellophyceae</taxon>
        <taxon>Mamiellales</taxon>
        <taxon>Bathycoccaceae</taxon>
        <taxon>Ostreococcus</taxon>
    </lineage>
</organism>
<gene>
    <name evidence="1" type="ORF">OSTLU_27093</name>
</gene>
<dbReference type="AlphaFoldDB" id="A4S6F0"/>
<sequence length="183" mass="20336">MTLQDEHERHTFESYLSDGERVIGVTFPDGRRREKLDETTWRVRLLPFEFLGQRVTVYATLTLTPLEEGLTIGAKELEFVGLPKEMDLQGKVKLTMEGALRPPRGDKTVNGDVTLTLDAAVNDFVAMTPGLDFVVNGINDTVLANLQGSIEDNLLADYARWWKQCQRLAAVRASRAAAAAATE</sequence>
<evidence type="ECO:0000313" key="2">
    <source>
        <dbReference type="Proteomes" id="UP000001568"/>
    </source>
</evidence>
<protein>
    <submittedName>
        <fullName evidence="1">Uncharacterized protein</fullName>
    </submittedName>
</protein>
<dbReference type="Proteomes" id="UP000001568">
    <property type="component" value="Chromosome 13"/>
</dbReference>
<name>A4S6F0_OSTLU</name>
<proteinExistence type="predicted"/>
<accession>A4S6F0</accession>
<dbReference type="GeneID" id="5005138"/>
<dbReference type="OMA" id="YKINMNS"/>
<dbReference type="Gramene" id="ABO99225">
    <property type="protein sequence ID" value="ABO99225"/>
    <property type="gene ID" value="OSTLU_27093"/>
</dbReference>
<dbReference type="OrthoDB" id="496281at2759"/>
<dbReference type="Pfam" id="PF09366">
    <property type="entry name" value="DUF1997"/>
    <property type="match status" value="1"/>
</dbReference>
<dbReference type="eggNOG" id="ENOG502SEPC">
    <property type="taxonomic scope" value="Eukaryota"/>
</dbReference>
<dbReference type="HOGENOM" id="CLU_104796_0_0_1"/>
<dbReference type="PANTHER" id="PTHR34133:SF8">
    <property type="entry name" value="OS07G0633000 PROTEIN"/>
    <property type="match status" value="1"/>
</dbReference>
<dbReference type="PANTHER" id="PTHR34133">
    <property type="entry name" value="OS07G0633000 PROTEIN"/>
    <property type="match status" value="1"/>
</dbReference>
<dbReference type="RefSeq" id="XP_001420932.1">
    <property type="nucleotide sequence ID" value="XM_001420895.1"/>
</dbReference>
<dbReference type="InterPro" id="IPR018971">
    <property type="entry name" value="DUF1997"/>
</dbReference>
<reference evidence="1 2" key="1">
    <citation type="journal article" date="2007" name="Proc. Natl. Acad. Sci. U.S.A.">
        <title>The tiny eukaryote Ostreococcus provides genomic insights into the paradox of plankton speciation.</title>
        <authorList>
            <person name="Palenik B."/>
            <person name="Grimwood J."/>
            <person name="Aerts A."/>
            <person name="Rouze P."/>
            <person name="Salamov A."/>
            <person name="Putnam N."/>
            <person name="Dupont C."/>
            <person name="Jorgensen R."/>
            <person name="Derelle E."/>
            <person name="Rombauts S."/>
            <person name="Zhou K."/>
            <person name="Otillar R."/>
            <person name="Merchant S.S."/>
            <person name="Podell S."/>
            <person name="Gaasterland T."/>
            <person name="Napoli C."/>
            <person name="Gendler K."/>
            <person name="Manuell A."/>
            <person name="Tai V."/>
            <person name="Vallon O."/>
            <person name="Piganeau G."/>
            <person name="Jancek S."/>
            <person name="Heijde M."/>
            <person name="Jabbari K."/>
            <person name="Bowler C."/>
            <person name="Lohr M."/>
            <person name="Robbens S."/>
            <person name="Werner G."/>
            <person name="Dubchak I."/>
            <person name="Pazour G.J."/>
            <person name="Ren Q."/>
            <person name="Paulsen I."/>
            <person name="Delwiche C."/>
            <person name="Schmutz J."/>
            <person name="Rokhsar D."/>
            <person name="Van de Peer Y."/>
            <person name="Moreau H."/>
            <person name="Grigoriev I.V."/>
        </authorList>
    </citation>
    <scope>NUCLEOTIDE SEQUENCE [LARGE SCALE GENOMIC DNA]</scope>
    <source>
        <strain evidence="1 2">CCE9901</strain>
    </source>
</reference>
<keyword evidence="2" id="KW-1185">Reference proteome</keyword>
<dbReference type="KEGG" id="olu:OSTLU_27093"/>
<evidence type="ECO:0000313" key="1">
    <source>
        <dbReference type="EMBL" id="ABO99225.1"/>
    </source>
</evidence>
<dbReference type="EMBL" id="CP000593">
    <property type="protein sequence ID" value="ABO99225.1"/>
    <property type="molecule type" value="Genomic_DNA"/>
</dbReference>